<dbReference type="AlphaFoldDB" id="A0A348G5R1"/>
<proteinExistence type="inferred from homology"/>
<dbReference type="Gene3D" id="3.40.50.720">
    <property type="entry name" value="NAD(P)-binding Rossmann-like Domain"/>
    <property type="match status" value="2"/>
</dbReference>
<comment type="function">
    <text evidence="1">Catalyzes the reversible oxidation of 3-phospho-D-glycerate to 3-phosphonooxypyruvate, the first step of the phosphorylated L-serine biosynthesis pathway. Also catalyzes the reversible oxidation of 2-hydroxyglutarate to 2-oxoglutarate.</text>
</comment>
<dbReference type="InterPro" id="IPR036291">
    <property type="entry name" value="NAD(P)-bd_dom_sf"/>
</dbReference>
<evidence type="ECO:0000256" key="4">
    <source>
        <dbReference type="ARBA" id="ARBA00021582"/>
    </source>
</evidence>
<dbReference type="Gene3D" id="3.30.70.260">
    <property type="match status" value="1"/>
</dbReference>
<feature type="domain" description="ACT" evidence="10">
    <location>
        <begin position="457"/>
        <end position="529"/>
    </location>
</feature>
<dbReference type="SUPFAM" id="SSF51735">
    <property type="entry name" value="NAD(P)-binding Rossmann-fold domains"/>
    <property type="match status" value="1"/>
</dbReference>
<dbReference type="InterPro" id="IPR029753">
    <property type="entry name" value="D-isomer_DH_CS"/>
</dbReference>
<dbReference type="GO" id="GO:0004617">
    <property type="term" value="F:phosphoglycerate dehydrogenase activity"/>
    <property type="evidence" value="ECO:0007669"/>
    <property type="project" value="UniProtKB-UniRule"/>
</dbReference>
<dbReference type="InterPro" id="IPR002912">
    <property type="entry name" value="ACT_dom"/>
</dbReference>
<organism evidence="11 12">
    <name type="scientific">Blastochloris tepida</name>
    <dbReference type="NCBI Taxonomy" id="2233851"/>
    <lineage>
        <taxon>Bacteria</taxon>
        <taxon>Pseudomonadati</taxon>
        <taxon>Pseudomonadota</taxon>
        <taxon>Alphaproteobacteria</taxon>
        <taxon>Hyphomicrobiales</taxon>
        <taxon>Blastochloridaceae</taxon>
        <taxon>Blastochloris</taxon>
    </lineage>
</organism>
<dbReference type="InterPro" id="IPR006140">
    <property type="entry name" value="D-isomer_DH_NAD-bd"/>
</dbReference>
<evidence type="ECO:0000259" key="10">
    <source>
        <dbReference type="PROSITE" id="PS51671"/>
    </source>
</evidence>
<dbReference type="Pfam" id="PF00389">
    <property type="entry name" value="2-Hacid_dh"/>
    <property type="match status" value="1"/>
</dbReference>
<keyword evidence="6 9" id="KW-0520">NAD</keyword>
<dbReference type="UniPathway" id="UPA00135">
    <property type="reaction ID" value="UER00196"/>
</dbReference>
<dbReference type="CDD" id="cd04902">
    <property type="entry name" value="ACT_3PGDH-xct"/>
    <property type="match status" value="1"/>
</dbReference>
<evidence type="ECO:0000256" key="8">
    <source>
        <dbReference type="ARBA" id="ARBA00048731"/>
    </source>
</evidence>
<dbReference type="RefSeq" id="WP_126401937.1">
    <property type="nucleotide sequence ID" value="NZ_AP018907.1"/>
</dbReference>
<dbReference type="OrthoDB" id="9793626at2"/>
<evidence type="ECO:0000256" key="3">
    <source>
        <dbReference type="ARBA" id="ARBA00005854"/>
    </source>
</evidence>
<dbReference type="Pfam" id="PF01842">
    <property type="entry name" value="ACT"/>
    <property type="match status" value="1"/>
</dbReference>
<evidence type="ECO:0000256" key="7">
    <source>
        <dbReference type="ARBA" id="ARBA00048126"/>
    </source>
</evidence>
<dbReference type="SUPFAM" id="SSF55021">
    <property type="entry name" value="ACT-like"/>
    <property type="match status" value="1"/>
</dbReference>
<comment type="similarity">
    <text evidence="3 9">Belongs to the D-isomer specific 2-hydroxyacid dehydrogenase family.</text>
</comment>
<dbReference type="NCBIfam" id="TIGR01327">
    <property type="entry name" value="PGDH"/>
    <property type="match status" value="1"/>
</dbReference>
<name>A0A348G5R1_9HYPH</name>
<dbReference type="FunFam" id="3.30.1330.90:FF:000003">
    <property type="entry name" value="D-3-phosphoglycerate dehydrogenase"/>
    <property type="match status" value="1"/>
</dbReference>
<dbReference type="InterPro" id="IPR029009">
    <property type="entry name" value="ASB_dom_sf"/>
</dbReference>
<dbReference type="PANTHER" id="PTHR42938:SF47">
    <property type="entry name" value="HYDROXYPYRUVATE REDUCTASE"/>
    <property type="match status" value="1"/>
</dbReference>
<evidence type="ECO:0000256" key="1">
    <source>
        <dbReference type="ARBA" id="ARBA00003800"/>
    </source>
</evidence>
<dbReference type="KEGG" id="blag:BLTE_35790"/>
<dbReference type="GO" id="GO:0006564">
    <property type="term" value="P:L-serine biosynthetic process"/>
    <property type="evidence" value="ECO:0007669"/>
    <property type="project" value="UniProtKB-UniRule"/>
</dbReference>
<dbReference type="FunFam" id="3.40.50.720:FF:000021">
    <property type="entry name" value="D-3-phosphoglycerate dehydrogenase"/>
    <property type="match status" value="1"/>
</dbReference>
<dbReference type="FunFam" id="3.30.70.260:FF:000008">
    <property type="entry name" value="D-3-phosphoglycerate dehydrogenase, chloroplastic"/>
    <property type="match status" value="1"/>
</dbReference>
<dbReference type="EMBL" id="AP018907">
    <property type="protein sequence ID" value="BBF94894.1"/>
    <property type="molecule type" value="Genomic_DNA"/>
</dbReference>
<dbReference type="InterPro" id="IPR045865">
    <property type="entry name" value="ACT-like_dom_sf"/>
</dbReference>
<dbReference type="SUPFAM" id="SSF143548">
    <property type="entry name" value="Serine metabolism enzymes domain"/>
    <property type="match status" value="1"/>
</dbReference>
<dbReference type="Gene3D" id="3.30.1330.90">
    <property type="entry name" value="D-3-phosphoglycerate dehydrogenase, domain 3"/>
    <property type="match status" value="1"/>
</dbReference>
<dbReference type="InterPro" id="IPR006236">
    <property type="entry name" value="PGDH"/>
</dbReference>
<evidence type="ECO:0000256" key="9">
    <source>
        <dbReference type="RuleBase" id="RU363003"/>
    </source>
</evidence>
<keyword evidence="9" id="KW-0718">Serine biosynthesis</keyword>
<dbReference type="InterPro" id="IPR006139">
    <property type="entry name" value="D-isomer_2_OHA_DH_cat_dom"/>
</dbReference>
<sequence>MTTPKVLISDALSEAAVQIFKDRGIEVDFQPSLGKDKDKLAEIIGNYDGLAIRSATKVTAKILENATRLKVVGRAGIGVDNVEIPAATSRGVIVMNTPFGNSITTAEHAIAMMMALARQIPEADRSTQAGKWEKNKFMGVELTAKTLGIIGCGNIGSIVADRAVGLKMRVIAFDPYLSDERAVALGVHKVELEDLLRRADFITLHTPLTDKTRNILDASAIAKCKKGVRIINCARGGLVDEAALAEAIKSGHVAGAAFDVFVEEPATANPLFGLPNVICTPHLGASTTEAQENVALQVAEQMSDYLLQGAITNAVNFPSISAEEAPRIKPFVTLAEKLGSFLGQLTEAAIKGIRIEYEGEVGKLNTRAINAAAITGVLRPFMPEINMVNAAAIAKEKGITIEEVKSSHEGDYESLIRIVVEAEDMARHAAGTVLQDGKPRMVEIRWIDMDAEFAPHMIYIRNDDKPGFIGRFGTLLGEAGVNVATFNLGRDQAGGNAICLVAVDEAVSDDLLRAIEKIPHVKRARRLKF</sequence>
<dbReference type="InterPro" id="IPR045626">
    <property type="entry name" value="PGDH_ASB_dom"/>
</dbReference>
<reference evidence="11 12" key="1">
    <citation type="submission" date="2018-08" db="EMBL/GenBank/DDBJ databases">
        <title>Complete genome sequencing of Blastochloris tepida GI.</title>
        <authorList>
            <person name="Tsukatani Y."/>
            <person name="Mori H."/>
        </authorList>
    </citation>
    <scope>NUCLEOTIDE SEQUENCE [LARGE SCALE GENOMIC DNA]</scope>
    <source>
        <strain evidence="11 12">GI</strain>
    </source>
</reference>
<evidence type="ECO:0000313" key="12">
    <source>
        <dbReference type="Proteomes" id="UP000266934"/>
    </source>
</evidence>
<protein>
    <recommendedName>
        <fullName evidence="4 9">D-3-phosphoglycerate dehydrogenase</fullName>
        <ecNumber evidence="9">1.1.1.95</ecNumber>
    </recommendedName>
</protein>
<dbReference type="Pfam" id="PF02826">
    <property type="entry name" value="2-Hacid_dh_C"/>
    <property type="match status" value="1"/>
</dbReference>
<dbReference type="SUPFAM" id="SSF52283">
    <property type="entry name" value="Formate/glycerate dehydrogenase catalytic domain-like"/>
    <property type="match status" value="1"/>
</dbReference>
<dbReference type="Pfam" id="PF19304">
    <property type="entry name" value="PGDH_inter"/>
    <property type="match status" value="1"/>
</dbReference>
<dbReference type="PROSITE" id="PS00671">
    <property type="entry name" value="D_2_HYDROXYACID_DH_3"/>
    <property type="match status" value="1"/>
</dbReference>
<dbReference type="EC" id="1.1.1.95" evidence="9"/>
<dbReference type="PROSITE" id="PS00065">
    <property type="entry name" value="D_2_HYDROXYACID_DH_1"/>
    <property type="match status" value="1"/>
</dbReference>
<keyword evidence="12" id="KW-1185">Reference proteome</keyword>
<dbReference type="PROSITE" id="PS51671">
    <property type="entry name" value="ACT"/>
    <property type="match status" value="1"/>
</dbReference>
<dbReference type="PROSITE" id="PS00670">
    <property type="entry name" value="D_2_HYDROXYACID_DH_2"/>
    <property type="match status" value="1"/>
</dbReference>
<dbReference type="GO" id="GO:0051287">
    <property type="term" value="F:NAD binding"/>
    <property type="evidence" value="ECO:0007669"/>
    <property type="project" value="UniProtKB-UniRule"/>
</dbReference>
<evidence type="ECO:0000313" key="11">
    <source>
        <dbReference type="EMBL" id="BBF94894.1"/>
    </source>
</evidence>
<accession>A0A348G5R1</accession>
<dbReference type="PANTHER" id="PTHR42938">
    <property type="entry name" value="FORMATE DEHYDROGENASE 1"/>
    <property type="match status" value="1"/>
</dbReference>
<comment type="catalytic activity">
    <reaction evidence="8 9">
        <text>(2R)-3-phosphoglycerate + NAD(+) = 3-phosphooxypyruvate + NADH + H(+)</text>
        <dbReference type="Rhea" id="RHEA:12641"/>
        <dbReference type="ChEBI" id="CHEBI:15378"/>
        <dbReference type="ChEBI" id="CHEBI:18110"/>
        <dbReference type="ChEBI" id="CHEBI:57540"/>
        <dbReference type="ChEBI" id="CHEBI:57945"/>
        <dbReference type="ChEBI" id="CHEBI:58272"/>
        <dbReference type="EC" id="1.1.1.95"/>
    </reaction>
</comment>
<comment type="pathway">
    <text evidence="2 9">Amino-acid biosynthesis; L-serine biosynthesis; L-serine from 3-phospho-D-glycerate: step 1/3.</text>
</comment>
<keyword evidence="5 9" id="KW-0560">Oxidoreductase</keyword>
<dbReference type="Proteomes" id="UP000266934">
    <property type="component" value="Chromosome"/>
</dbReference>
<dbReference type="InterPro" id="IPR029752">
    <property type="entry name" value="D-isomer_DH_CS1"/>
</dbReference>
<gene>
    <name evidence="11" type="primary">serA</name>
    <name evidence="11" type="ORF">BLTE_35790</name>
</gene>
<evidence type="ECO:0000256" key="5">
    <source>
        <dbReference type="ARBA" id="ARBA00023002"/>
    </source>
</evidence>
<keyword evidence="9" id="KW-0028">Amino-acid biosynthesis</keyword>
<evidence type="ECO:0000256" key="2">
    <source>
        <dbReference type="ARBA" id="ARBA00005216"/>
    </source>
</evidence>
<evidence type="ECO:0000256" key="6">
    <source>
        <dbReference type="ARBA" id="ARBA00023027"/>
    </source>
</evidence>
<comment type="catalytic activity">
    <reaction evidence="7">
        <text>(R)-2-hydroxyglutarate + NAD(+) = 2-oxoglutarate + NADH + H(+)</text>
        <dbReference type="Rhea" id="RHEA:49612"/>
        <dbReference type="ChEBI" id="CHEBI:15378"/>
        <dbReference type="ChEBI" id="CHEBI:15801"/>
        <dbReference type="ChEBI" id="CHEBI:16810"/>
        <dbReference type="ChEBI" id="CHEBI:57540"/>
        <dbReference type="ChEBI" id="CHEBI:57945"/>
        <dbReference type="EC" id="1.1.1.399"/>
    </reaction>
</comment>
<dbReference type="CDD" id="cd12173">
    <property type="entry name" value="PGDH_4"/>
    <property type="match status" value="1"/>
</dbReference>